<feature type="region of interest" description="Disordered" evidence="3">
    <location>
        <begin position="479"/>
        <end position="504"/>
    </location>
</feature>
<name>A0A2G9HGF6_9LAMI</name>
<dbReference type="OrthoDB" id="1717591at2759"/>
<proteinExistence type="predicted"/>
<sequence length="1370" mass="153801">MENISHSLPKRSFSSISNAAFTSHKSVYDDVFGAPPKFGLPTLAPRLEDYSEIFGGFHASRSSSIPVLDLPLIGDASGLHFDVRSPAFDYTEVFGNFGSLDFTASFEDLVGQSSGGYESSDEPWSPAQSGSLSDEFDPLAGSDKSHRLSDGDLHQTLESINQFNVSYNKSSQRNIETVLTGTNLVTNLSAVPGYTFSHYDSPVCWNGEDEHCPMRVNDDTSRSKEFGGRVIAEKHYKKCSSNPLRSDFSAHESDFNLLETHGNSTPPDKPFITVSDISLRTKPSRLPPPSRPPPALGVNNGEFDKSNSKPKASKSYTFERVADDGRAIFFDVEIDAALSAEGRANGNENVKVKHDSIRDSIERKDIWSHDARQVGQKTSKTLRMSSHIEDAKMLQSNGKETRVSAPVIEGRIGSTKSTKETSGSQCLHYGNHVADSSTGAVAWREATEYFEVIEQNVPKQAFDMVGDFNTSTQHMNRDAYGHRRTTDPGTCNQKEENKKSKVTMGAHRWDEETNQPEMTGDHCDPDNKQQKEIPNTRFSDHQGSYEKVISNKLACVYDSNKMIPEILQQLRESENTQNDNGETIEGWPEAKDKVFEMEDELKLMASPKRKDIEKRFVDAHLTKQNSGKYNQNILREECQRRLEDLVGAETIERVMERTEPQVIEKQPTGVSGRENENKLKETHELNENGMIFELTKSHGDSGKRLYIAAGHEKGGSGQLACKVEKDKERLMEVGKQKVIYLTDRDAIEQVRNGKEHKLVCESEVMEERNGDASRTDDNDLRFRVAMTEASNGGEMFETEGNVDRSRDAVVMEELSGHAEEVEPIERNKHERRIKQDLHGHVLLEGEQLKVFDGGCKFDESIATKVLGKDRNIQMPELNQAVYSSDGNGESKSERNSSAYESEAGIEDTLIKGKFNSFDMNKGELQDGNNQCLISNMEESTCLPKQVRDSNICSSDKGISCVMPDKRSPLEYSQKPEKIMSTEDDGGQEMKGTQFVSKRVDASTPSQVITESLVNGRKVEGASSVCEHSDDILYSVRNATSQRTERKDKNMKANDQKVGEKIRENELENERLRKLEEEREREREREKDRMAVDKAALEARERSYTEARERAERAAVERATAEVRQRAVAGARERLEKASMEARLRAERSAVERAAAEARHRAAEKSVTQKAASDAHDLVERSIPDRFSASSRSADRRQSSLSSDLHFRSTGIPNGLRYSYSSAHVGAEGESPQRCKARLERYRRTAERAANALAEKNRRDLLAQREREERNRVAEALDAEVKRWSSGKEGNLRALLSTLQYILGPDSGWQPVPLTEVITSAAVKKAYRKATLCVHPDKLQQRGATIQQKYICEKVFDLLKEAWNKFNSEER</sequence>
<evidence type="ECO:0000313" key="5">
    <source>
        <dbReference type="EMBL" id="PIN16621.1"/>
    </source>
</evidence>
<feature type="region of interest" description="Disordered" evidence="3">
    <location>
        <begin position="280"/>
        <end position="313"/>
    </location>
</feature>
<feature type="region of interest" description="Disordered" evidence="3">
    <location>
        <begin position="880"/>
        <end position="903"/>
    </location>
</feature>
<accession>A0A2G9HGF6</accession>
<evidence type="ECO:0000259" key="4">
    <source>
        <dbReference type="PROSITE" id="PS50076"/>
    </source>
</evidence>
<feature type="coiled-coil region" evidence="2">
    <location>
        <begin position="1235"/>
        <end position="1270"/>
    </location>
</feature>
<feature type="domain" description="J" evidence="4">
    <location>
        <begin position="1306"/>
        <end position="1370"/>
    </location>
</feature>
<feature type="region of interest" description="Disordered" evidence="3">
    <location>
        <begin position="113"/>
        <end position="145"/>
    </location>
</feature>
<evidence type="ECO:0000256" key="1">
    <source>
        <dbReference type="ARBA" id="ARBA00023054"/>
    </source>
</evidence>
<dbReference type="GO" id="GO:0031982">
    <property type="term" value="C:vesicle"/>
    <property type="evidence" value="ECO:0007669"/>
    <property type="project" value="TreeGrafter"/>
</dbReference>
<dbReference type="CDD" id="cd06257">
    <property type="entry name" value="DnaJ"/>
    <property type="match status" value="1"/>
</dbReference>
<dbReference type="GO" id="GO:0072318">
    <property type="term" value="P:clathrin coat disassembly"/>
    <property type="evidence" value="ECO:0007669"/>
    <property type="project" value="TreeGrafter"/>
</dbReference>
<dbReference type="FunFam" id="1.10.287.110:FF:000009">
    <property type="entry name" value="Auxilin-related protein 1"/>
    <property type="match status" value="1"/>
</dbReference>
<dbReference type="GO" id="GO:0072583">
    <property type="term" value="P:clathrin-dependent endocytosis"/>
    <property type="evidence" value="ECO:0007669"/>
    <property type="project" value="TreeGrafter"/>
</dbReference>
<feature type="compositionally biased region" description="Pro residues" evidence="3">
    <location>
        <begin position="285"/>
        <end position="295"/>
    </location>
</feature>
<dbReference type="GO" id="GO:0030276">
    <property type="term" value="F:clathrin binding"/>
    <property type="evidence" value="ECO:0007669"/>
    <property type="project" value="TreeGrafter"/>
</dbReference>
<feature type="compositionally biased region" description="Basic and acidic residues" evidence="3">
    <location>
        <begin position="1154"/>
        <end position="1163"/>
    </location>
</feature>
<dbReference type="PANTHER" id="PTHR23172:SF87">
    <property type="entry name" value="CHAPERONE DNAJ-DOMAIN SUPERFAMILY PROTEIN"/>
    <property type="match status" value="1"/>
</dbReference>
<dbReference type="STRING" id="429701.A0A2G9HGF6"/>
<keyword evidence="6" id="KW-1185">Reference proteome</keyword>
<dbReference type="PROSITE" id="PS50076">
    <property type="entry name" value="DNAJ_2"/>
    <property type="match status" value="1"/>
</dbReference>
<dbReference type="SUPFAM" id="SSF46565">
    <property type="entry name" value="Chaperone J-domain"/>
    <property type="match status" value="1"/>
</dbReference>
<organism evidence="5 6">
    <name type="scientific">Handroanthus impetiginosus</name>
    <dbReference type="NCBI Taxonomy" id="429701"/>
    <lineage>
        <taxon>Eukaryota</taxon>
        <taxon>Viridiplantae</taxon>
        <taxon>Streptophyta</taxon>
        <taxon>Embryophyta</taxon>
        <taxon>Tracheophyta</taxon>
        <taxon>Spermatophyta</taxon>
        <taxon>Magnoliopsida</taxon>
        <taxon>eudicotyledons</taxon>
        <taxon>Gunneridae</taxon>
        <taxon>Pentapetalae</taxon>
        <taxon>asterids</taxon>
        <taxon>lamiids</taxon>
        <taxon>Lamiales</taxon>
        <taxon>Bignoniaceae</taxon>
        <taxon>Crescentiina</taxon>
        <taxon>Tabebuia alliance</taxon>
        <taxon>Handroanthus</taxon>
    </lineage>
</organism>
<reference evidence="6" key="1">
    <citation type="journal article" date="2018" name="Gigascience">
        <title>Genome assembly of the Pink Ipe (Handroanthus impetiginosus, Bignoniaceae), a highly valued, ecologically keystone Neotropical timber forest tree.</title>
        <authorList>
            <person name="Silva-Junior O.B."/>
            <person name="Grattapaglia D."/>
            <person name="Novaes E."/>
            <person name="Collevatti R.G."/>
        </authorList>
    </citation>
    <scope>NUCLEOTIDE SEQUENCE [LARGE SCALE GENOMIC DNA]</scope>
    <source>
        <strain evidence="6">cv. UFG-1</strain>
    </source>
</reference>
<dbReference type="InterPro" id="IPR036869">
    <property type="entry name" value="J_dom_sf"/>
</dbReference>
<dbReference type="GO" id="GO:0005737">
    <property type="term" value="C:cytoplasm"/>
    <property type="evidence" value="ECO:0007669"/>
    <property type="project" value="TreeGrafter"/>
</dbReference>
<feature type="region of interest" description="Disordered" evidence="3">
    <location>
        <begin position="1038"/>
        <end position="1063"/>
    </location>
</feature>
<dbReference type="EMBL" id="NKXS01001826">
    <property type="protein sequence ID" value="PIN16621.1"/>
    <property type="molecule type" value="Genomic_DNA"/>
</dbReference>
<dbReference type="Proteomes" id="UP000231279">
    <property type="component" value="Unassembled WGS sequence"/>
</dbReference>
<keyword evidence="1 2" id="KW-0175">Coiled coil</keyword>
<feature type="compositionally biased region" description="Basic and acidic residues" evidence="3">
    <location>
        <begin position="1042"/>
        <end position="1063"/>
    </location>
</feature>
<feature type="region of interest" description="Disordered" evidence="3">
    <location>
        <begin position="1154"/>
        <end position="1207"/>
    </location>
</feature>
<protein>
    <submittedName>
        <fullName evidence="5">Auxilin-like protein and related proteins containing DnaJ domain</fullName>
    </submittedName>
</protein>
<evidence type="ECO:0000313" key="6">
    <source>
        <dbReference type="Proteomes" id="UP000231279"/>
    </source>
</evidence>
<gene>
    <name evidence="5" type="ORF">CDL12_10712</name>
</gene>
<evidence type="ECO:0000256" key="2">
    <source>
        <dbReference type="SAM" id="Coils"/>
    </source>
</evidence>
<evidence type="ECO:0000256" key="3">
    <source>
        <dbReference type="SAM" id="MobiDB-lite"/>
    </source>
</evidence>
<feature type="compositionally biased region" description="Basic and acidic residues" evidence="3">
    <location>
        <begin position="1172"/>
        <end position="1183"/>
    </location>
</feature>
<dbReference type="InterPro" id="IPR001623">
    <property type="entry name" value="DnaJ_domain"/>
</dbReference>
<comment type="caution">
    <text evidence="5">The sequence shown here is derived from an EMBL/GenBank/DDBJ whole genome shotgun (WGS) entry which is preliminary data.</text>
</comment>
<dbReference type="PANTHER" id="PTHR23172">
    <property type="entry name" value="AUXILIN/CYCLIN G-ASSOCIATED KINASE-RELATED"/>
    <property type="match status" value="1"/>
</dbReference>
<dbReference type="Gene3D" id="1.10.287.110">
    <property type="entry name" value="DnaJ domain"/>
    <property type="match status" value="1"/>
</dbReference>